<dbReference type="HOGENOM" id="CLU_2932516_0_0_9"/>
<name>D4RZM4_9FIRM</name>
<gene>
    <name evidence="1" type="ORF">BUTYVIB_01290</name>
</gene>
<evidence type="ECO:0000313" key="2">
    <source>
        <dbReference type="Proteomes" id="UP000006238"/>
    </source>
</evidence>
<keyword evidence="2" id="KW-1185">Reference proteome</keyword>
<reference evidence="1 2" key="1">
    <citation type="submission" date="2010-02" db="EMBL/GenBank/DDBJ databases">
        <authorList>
            <person name="Weinstock G."/>
            <person name="Sodergren E."/>
            <person name="Clifton S."/>
            <person name="Fulton L."/>
            <person name="Fulton B."/>
            <person name="Courtney L."/>
            <person name="Fronick C."/>
            <person name="Harrison M."/>
            <person name="Strong C."/>
            <person name="Farmer C."/>
            <person name="Delahaunty K."/>
            <person name="Markovic C."/>
            <person name="Hall O."/>
            <person name="Minx P."/>
            <person name="Tomlinson C."/>
            <person name="Mitreva M."/>
            <person name="Nelson J."/>
            <person name="Hou S."/>
            <person name="Wollam A."/>
            <person name="Pepin K.H."/>
            <person name="Johnson M."/>
            <person name="Bhonagiri V."/>
            <person name="Zhang X."/>
            <person name="Suruliraj S."/>
            <person name="Warren W."/>
            <person name="Chinwalla A."/>
            <person name="Mardis E.R."/>
            <person name="Wilson R.K."/>
        </authorList>
    </citation>
    <scope>NUCLEOTIDE SEQUENCE [LARGE SCALE GENOMIC DNA]</scope>
    <source>
        <strain evidence="1 2">DSM 2876</strain>
    </source>
</reference>
<dbReference type="GeneID" id="98919217"/>
<dbReference type="EMBL" id="ABWN01000028">
    <property type="protein sequence ID" value="EFF68632.1"/>
    <property type="molecule type" value="Genomic_DNA"/>
</dbReference>
<accession>D4RZM4</accession>
<organism evidence="1 2">
    <name type="scientific">Eshraghiella crossota DSM 2876</name>
    <dbReference type="NCBI Taxonomy" id="511680"/>
    <lineage>
        <taxon>Bacteria</taxon>
        <taxon>Bacillati</taxon>
        <taxon>Bacillota</taxon>
        <taxon>Clostridia</taxon>
        <taxon>Lachnospirales</taxon>
        <taxon>Lachnospiraceae</taxon>
        <taxon>Eshraghiella</taxon>
    </lineage>
</organism>
<comment type="caution">
    <text evidence="1">The sequence shown here is derived from an EMBL/GenBank/DDBJ whole genome shotgun (WGS) entry which is preliminary data.</text>
</comment>
<evidence type="ECO:0000313" key="1">
    <source>
        <dbReference type="EMBL" id="EFF68632.1"/>
    </source>
</evidence>
<sequence>MGDCMKPKEILDSKGTNVRFDFALRLVNEFEIDVNEIYSASPFSGAITEEEIYPTHYPID</sequence>
<dbReference type="Proteomes" id="UP000006238">
    <property type="component" value="Unassembled WGS sequence"/>
</dbReference>
<dbReference type="AlphaFoldDB" id="D4RZM4"/>
<proteinExistence type="predicted"/>
<protein>
    <submittedName>
        <fullName evidence="1">Uncharacterized protein</fullName>
    </submittedName>
</protein>
<dbReference type="RefSeq" id="WP_005602752.1">
    <property type="nucleotide sequence ID" value="NZ_GG663523.1"/>
</dbReference>